<dbReference type="InterPro" id="IPR041588">
    <property type="entry name" value="Integrase_H2C2"/>
</dbReference>
<dbReference type="Gene3D" id="1.10.340.70">
    <property type="match status" value="1"/>
</dbReference>
<reference evidence="2 3" key="1">
    <citation type="submission" date="2023-03" db="EMBL/GenBank/DDBJ databases">
        <title>High-quality genome of Scylla paramamosain provides insights in environmental adaptation.</title>
        <authorList>
            <person name="Zhang L."/>
        </authorList>
    </citation>
    <scope>NUCLEOTIDE SEQUENCE [LARGE SCALE GENOMIC DNA]</scope>
    <source>
        <strain evidence="2">LZ_2023a</strain>
        <tissue evidence="2">Muscle</tissue>
    </source>
</reference>
<comment type="caution">
    <text evidence="2">The sequence shown here is derived from an EMBL/GenBank/DDBJ whole genome shotgun (WGS) entry which is preliminary data.</text>
</comment>
<dbReference type="AlphaFoldDB" id="A0AAW0TL36"/>
<dbReference type="Pfam" id="PF17921">
    <property type="entry name" value="Integrase_H2C2"/>
    <property type="match status" value="1"/>
</dbReference>
<evidence type="ECO:0000313" key="2">
    <source>
        <dbReference type="EMBL" id="KAK8388141.1"/>
    </source>
</evidence>
<dbReference type="FunFam" id="1.10.340.70:FF:000001">
    <property type="entry name" value="Retrovirus-related Pol polyprotein from transposon gypsy-like Protein"/>
    <property type="match status" value="1"/>
</dbReference>
<feature type="domain" description="Integrase zinc-binding" evidence="1">
    <location>
        <begin position="88"/>
        <end position="140"/>
    </location>
</feature>
<dbReference type="EMBL" id="JARAKH010000029">
    <property type="protein sequence ID" value="KAK8388141.1"/>
    <property type="molecule type" value="Genomic_DNA"/>
</dbReference>
<dbReference type="Proteomes" id="UP001487740">
    <property type="component" value="Unassembled WGS sequence"/>
</dbReference>
<dbReference type="PANTHER" id="PTHR47266">
    <property type="entry name" value="ENDONUCLEASE-RELATED"/>
    <property type="match status" value="1"/>
</dbReference>
<evidence type="ECO:0000259" key="1">
    <source>
        <dbReference type="Pfam" id="PF17921"/>
    </source>
</evidence>
<proteinExistence type="predicted"/>
<dbReference type="InterPro" id="IPR052160">
    <property type="entry name" value="Gypsy_RT_Integrase-like"/>
</dbReference>
<gene>
    <name evidence="2" type="ORF">O3P69_020202</name>
</gene>
<name>A0AAW0TL36_SCYPA</name>
<keyword evidence="3" id="KW-1185">Reference proteome</keyword>
<accession>A0AAW0TL36</accession>
<sequence>MDSTSSGESLLPSVEQKMYFQFALQNEKIENLITYLQTGSFVVGLTRNQQTVIKRQASLYTWDSMKQVLYYLGSRDGKKKVVIRDPDQLTRVFHLYHGNGTGGHSGWRGTYEKISQRYFWHGIKEDIRHYVARCKRCQRFTPFKTMAREVKPIKVKSPLEMTGMSLIEKDETATKDTHDEEDK</sequence>
<evidence type="ECO:0000313" key="3">
    <source>
        <dbReference type="Proteomes" id="UP001487740"/>
    </source>
</evidence>
<protein>
    <recommendedName>
        <fullName evidence="1">Integrase zinc-binding domain-containing protein</fullName>
    </recommendedName>
</protein>
<organism evidence="2 3">
    <name type="scientific">Scylla paramamosain</name>
    <name type="common">Mud crab</name>
    <dbReference type="NCBI Taxonomy" id="85552"/>
    <lineage>
        <taxon>Eukaryota</taxon>
        <taxon>Metazoa</taxon>
        <taxon>Ecdysozoa</taxon>
        <taxon>Arthropoda</taxon>
        <taxon>Crustacea</taxon>
        <taxon>Multicrustacea</taxon>
        <taxon>Malacostraca</taxon>
        <taxon>Eumalacostraca</taxon>
        <taxon>Eucarida</taxon>
        <taxon>Decapoda</taxon>
        <taxon>Pleocyemata</taxon>
        <taxon>Brachyura</taxon>
        <taxon>Eubrachyura</taxon>
        <taxon>Portunoidea</taxon>
        <taxon>Portunidae</taxon>
        <taxon>Portuninae</taxon>
        <taxon>Scylla</taxon>
    </lineage>
</organism>